<feature type="chain" id="PRO_5003276979" evidence="1">
    <location>
        <begin position="27"/>
        <end position="215"/>
    </location>
</feature>
<reference evidence="2 3" key="2">
    <citation type="journal article" date="2012" name="J. Biosci. Bioeng.">
        <title>Complete genome sequence and characterization of the N-acylhomoserine lactone-degrading gene of the potato leaf-associated Solibacillus silvestris.</title>
        <authorList>
            <person name="Morohoshi T."/>
            <person name="Tominaga Y."/>
            <person name="Someya N."/>
            <person name="Ikeda T."/>
        </authorList>
    </citation>
    <scope>NUCLEOTIDE SEQUENCE [LARGE SCALE GENOMIC DNA]</scope>
    <source>
        <strain evidence="2 3">StLB046</strain>
    </source>
</reference>
<evidence type="ECO:0000256" key="1">
    <source>
        <dbReference type="SAM" id="SignalP"/>
    </source>
</evidence>
<proteinExistence type="predicted"/>
<dbReference type="KEGG" id="siv:SSIL_2059"/>
<protein>
    <submittedName>
        <fullName evidence="2">Uncharacterized protein</fullName>
    </submittedName>
</protein>
<evidence type="ECO:0000313" key="2">
    <source>
        <dbReference type="EMBL" id="BAK16482.1"/>
    </source>
</evidence>
<sequence length="215" mass="25218">MKKTTLYFALLTTPAVIITAPAYINAANDWQVENVENLIDQINPFSTTYEYYLIEAKNAYYSLSTYQQSNVRNSTTLFYYLGNTDNQQTYLKTFSDKMAAISARNSTFLRDIEEANRYYHSLTTSQKAIIPIYLYLQLQNYLENIEKMKAVQLDFEILSVLDSSYIYSYETAMKAYQLLPYDFRMLLTPLMSEQKREYETYITSKQSFSRTTSNK</sequence>
<feature type="signal peptide" evidence="1">
    <location>
        <begin position="1"/>
        <end position="26"/>
    </location>
</feature>
<keyword evidence="1" id="KW-0732">Signal</keyword>
<dbReference type="RefSeq" id="WP_014823790.1">
    <property type="nucleotide sequence ID" value="NC_018065.1"/>
</dbReference>
<name>F2F4R7_SOLSS</name>
<keyword evidence="3" id="KW-1185">Reference proteome</keyword>
<organism evidence="2 3">
    <name type="scientific">Solibacillus silvestris (strain StLB046)</name>
    <name type="common">Bacillus silvestris</name>
    <dbReference type="NCBI Taxonomy" id="1002809"/>
    <lineage>
        <taxon>Bacteria</taxon>
        <taxon>Bacillati</taxon>
        <taxon>Bacillota</taxon>
        <taxon>Bacilli</taxon>
        <taxon>Bacillales</taxon>
        <taxon>Caryophanaceae</taxon>
        <taxon>Solibacillus</taxon>
    </lineage>
</organism>
<dbReference type="PATRIC" id="fig|1002809.3.peg.2079"/>
<dbReference type="HOGENOM" id="CLU_1282507_0_0_9"/>
<dbReference type="Proteomes" id="UP000006691">
    <property type="component" value="Chromosome"/>
</dbReference>
<reference evidence="3" key="1">
    <citation type="submission" date="2011-04" db="EMBL/GenBank/DDBJ databases">
        <title>Genome sequence of Solibacillus silvestris StLB046.</title>
        <authorList>
            <person name="Morohoshi T."/>
            <person name="Someya N."/>
            <person name="Ikeda T."/>
        </authorList>
    </citation>
    <scope>NUCLEOTIDE SEQUENCE [LARGE SCALE GENOMIC DNA]</scope>
    <source>
        <strain evidence="3">StLB046</strain>
    </source>
</reference>
<evidence type="ECO:0000313" key="3">
    <source>
        <dbReference type="Proteomes" id="UP000006691"/>
    </source>
</evidence>
<accession>F2F4R7</accession>
<dbReference type="AlphaFoldDB" id="F2F4R7"/>
<gene>
    <name evidence="2" type="ordered locus">SSIL_2059</name>
</gene>
<dbReference type="EMBL" id="AP012157">
    <property type="protein sequence ID" value="BAK16482.1"/>
    <property type="molecule type" value="Genomic_DNA"/>
</dbReference>